<dbReference type="EMBL" id="RIAR02000001">
    <property type="protein sequence ID" value="NSL85806.1"/>
    <property type="molecule type" value="Genomic_DNA"/>
</dbReference>
<reference evidence="1" key="1">
    <citation type="submission" date="2020-05" db="EMBL/GenBank/DDBJ databases">
        <title>Chitinophaga laudate sp. nov., isolated from a tropical peat swamp.</title>
        <authorList>
            <person name="Goh C.B.S."/>
            <person name="Lee M.S."/>
            <person name="Parimannan S."/>
            <person name="Pasbakhsh P."/>
            <person name="Yule C.M."/>
            <person name="Rajandas H."/>
            <person name="Loke S."/>
            <person name="Croft L."/>
            <person name="Tan J.B.L."/>
        </authorList>
    </citation>
    <scope>NUCLEOTIDE SEQUENCE</scope>
    <source>
        <strain evidence="1">Mgbs1</strain>
    </source>
</reference>
<keyword evidence="3" id="KW-1185">Reference proteome</keyword>
<organism evidence="1 3">
    <name type="scientific">Chitinophaga solisilvae</name>
    <dbReference type="NCBI Taxonomy" id="1233460"/>
    <lineage>
        <taxon>Bacteria</taxon>
        <taxon>Pseudomonadati</taxon>
        <taxon>Bacteroidota</taxon>
        <taxon>Chitinophagia</taxon>
        <taxon>Chitinophagales</taxon>
        <taxon>Chitinophagaceae</taxon>
        <taxon>Chitinophaga</taxon>
    </lineage>
</organism>
<proteinExistence type="predicted"/>
<dbReference type="OrthoDB" id="2936081at2"/>
<dbReference type="Proteomes" id="UP000281028">
    <property type="component" value="Unassembled WGS sequence"/>
</dbReference>
<evidence type="ECO:0000313" key="2">
    <source>
        <dbReference type="EMBL" id="NSL91249.1"/>
    </source>
</evidence>
<gene>
    <name evidence="1" type="ORF">ECE50_003120</name>
    <name evidence="2" type="ORF">ECE50_030790</name>
</gene>
<dbReference type="InterPro" id="IPR021284">
    <property type="entry name" value="DUF2750"/>
</dbReference>
<dbReference type="EMBL" id="RIAR02000008">
    <property type="protein sequence ID" value="NSL91249.1"/>
    <property type="molecule type" value="Genomic_DNA"/>
</dbReference>
<evidence type="ECO:0000313" key="1">
    <source>
        <dbReference type="EMBL" id="NSL85806.1"/>
    </source>
</evidence>
<dbReference type="Pfam" id="PF11042">
    <property type="entry name" value="DUF2750"/>
    <property type="match status" value="1"/>
</dbReference>
<evidence type="ECO:0000313" key="3">
    <source>
        <dbReference type="Proteomes" id="UP000281028"/>
    </source>
</evidence>
<comment type="caution">
    <text evidence="1">The sequence shown here is derived from an EMBL/GenBank/DDBJ whole genome shotgun (WGS) entry which is preliminary data.</text>
</comment>
<name>A0A433W8T9_9BACT</name>
<accession>A0A433W8T9</accession>
<protein>
    <submittedName>
        <fullName evidence="1">DUF2750 domain-containing protein</fullName>
    </submittedName>
</protein>
<sequence>MKIITEKEKENVIELNPFERYKYTIKWIADGEILYTLVKDEEVAIATVDKFKLIPIWSAPVFAEMAAIDEWKAYKLKAITLSDFESSLVPHYN</sequence>
<dbReference type="AlphaFoldDB" id="A0A433W8T9"/>